<keyword evidence="1" id="KW-0805">Transcription regulation</keyword>
<dbReference type="SMART" id="SM00895">
    <property type="entry name" value="FCD"/>
    <property type="match status" value="1"/>
</dbReference>
<dbReference type="Gene3D" id="1.20.120.530">
    <property type="entry name" value="GntR ligand-binding domain-like"/>
    <property type="match status" value="1"/>
</dbReference>
<accession>A0A8J3QBZ6</accession>
<evidence type="ECO:0000259" key="4">
    <source>
        <dbReference type="PROSITE" id="PS50949"/>
    </source>
</evidence>
<gene>
    <name evidence="5" type="ORF">Rhe02_48520</name>
</gene>
<evidence type="ECO:0000256" key="2">
    <source>
        <dbReference type="ARBA" id="ARBA00023125"/>
    </source>
</evidence>
<dbReference type="InterPro" id="IPR011711">
    <property type="entry name" value="GntR_C"/>
</dbReference>
<dbReference type="PANTHER" id="PTHR43537">
    <property type="entry name" value="TRANSCRIPTIONAL REGULATOR, GNTR FAMILY"/>
    <property type="match status" value="1"/>
</dbReference>
<dbReference type="InterPro" id="IPR008920">
    <property type="entry name" value="TF_FadR/GntR_C"/>
</dbReference>
<sequence>MTLAPRQSLREEIATTLRASIIAGQLRPGHVYSVPGLAAEFGVSPTPVREAILDLAKEGLLSIAKNKGFRVSELSERELDQITEVRALLEIPTVTALHGKLTPDQLTELRLLADAIVTAAQKQDVVAYLAADTAFHTTLLGLSGNATLVELVTDLRNRTRLYGLDALVHNGQLVDSAAEHVELVTLLATGSRAEVAKLMRHHLSHVRGIWAATPDSRLG</sequence>
<reference evidence="5" key="1">
    <citation type="submission" date="2021-01" db="EMBL/GenBank/DDBJ databases">
        <title>Whole genome shotgun sequence of Rhizocola hellebori NBRC 109834.</title>
        <authorList>
            <person name="Komaki H."/>
            <person name="Tamura T."/>
        </authorList>
    </citation>
    <scope>NUCLEOTIDE SEQUENCE</scope>
    <source>
        <strain evidence="5">NBRC 109834</strain>
    </source>
</reference>
<keyword evidence="2" id="KW-0238">DNA-binding</keyword>
<dbReference type="SUPFAM" id="SSF46785">
    <property type="entry name" value="Winged helix' DNA-binding domain"/>
    <property type="match status" value="1"/>
</dbReference>
<evidence type="ECO:0000313" key="6">
    <source>
        <dbReference type="Proteomes" id="UP000612899"/>
    </source>
</evidence>
<dbReference type="Gene3D" id="1.10.10.10">
    <property type="entry name" value="Winged helix-like DNA-binding domain superfamily/Winged helix DNA-binding domain"/>
    <property type="match status" value="1"/>
</dbReference>
<organism evidence="5 6">
    <name type="scientific">Rhizocola hellebori</name>
    <dbReference type="NCBI Taxonomy" id="1392758"/>
    <lineage>
        <taxon>Bacteria</taxon>
        <taxon>Bacillati</taxon>
        <taxon>Actinomycetota</taxon>
        <taxon>Actinomycetes</taxon>
        <taxon>Micromonosporales</taxon>
        <taxon>Micromonosporaceae</taxon>
        <taxon>Rhizocola</taxon>
    </lineage>
</organism>
<dbReference type="Pfam" id="PF00392">
    <property type="entry name" value="GntR"/>
    <property type="match status" value="1"/>
</dbReference>
<dbReference type="CDD" id="cd07377">
    <property type="entry name" value="WHTH_GntR"/>
    <property type="match status" value="1"/>
</dbReference>
<dbReference type="SUPFAM" id="SSF48008">
    <property type="entry name" value="GntR ligand-binding domain-like"/>
    <property type="match status" value="1"/>
</dbReference>
<protein>
    <submittedName>
        <fullName evidence="5">GntR family transcriptional regulator</fullName>
    </submittedName>
</protein>
<keyword evidence="3" id="KW-0804">Transcription</keyword>
<dbReference type="SMART" id="SM00345">
    <property type="entry name" value="HTH_GNTR"/>
    <property type="match status" value="1"/>
</dbReference>
<dbReference type="GO" id="GO:0003700">
    <property type="term" value="F:DNA-binding transcription factor activity"/>
    <property type="evidence" value="ECO:0007669"/>
    <property type="project" value="InterPro"/>
</dbReference>
<evidence type="ECO:0000256" key="1">
    <source>
        <dbReference type="ARBA" id="ARBA00023015"/>
    </source>
</evidence>
<proteinExistence type="predicted"/>
<dbReference type="InterPro" id="IPR000524">
    <property type="entry name" value="Tscrpt_reg_HTH_GntR"/>
</dbReference>
<name>A0A8J3QBZ6_9ACTN</name>
<dbReference type="GO" id="GO:0003677">
    <property type="term" value="F:DNA binding"/>
    <property type="evidence" value="ECO:0007669"/>
    <property type="project" value="UniProtKB-KW"/>
</dbReference>
<keyword evidence="6" id="KW-1185">Reference proteome</keyword>
<dbReference type="PROSITE" id="PS50949">
    <property type="entry name" value="HTH_GNTR"/>
    <property type="match status" value="1"/>
</dbReference>
<dbReference type="Proteomes" id="UP000612899">
    <property type="component" value="Unassembled WGS sequence"/>
</dbReference>
<feature type="domain" description="HTH gntR-type" evidence="4">
    <location>
        <begin position="7"/>
        <end position="74"/>
    </location>
</feature>
<comment type="caution">
    <text evidence="5">The sequence shown here is derived from an EMBL/GenBank/DDBJ whole genome shotgun (WGS) entry which is preliminary data.</text>
</comment>
<dbReference type="EMBL" id="BONY01000030">
    <property type="protein sequence ID" value="GIH06785.1"/>
    <property type="molecule type" value="Genomic_DNA"/>
</dbReference>
<evidence type="ECO:0000256" key="3">
    <source>
        <dbReference type="ARBA" id="ARBA00023163"/>
    </source>
</evidence>
<dbReference type="InterPro" id="IPR036390">
    <property type="entry name" value="WH_DNA-bd_sf"/>
</dbReference>
<evidence type="ECO:0000313" key="5">
    <source>
        <dbReference type="EMBL" id="GIH06785.1"/>
    </source>
</evidence>
<dbReference type="AlphaFoldDB" id="A0A8J3QBZ6"/>
<dbReference type="RefSeq" id="WP_203910594.1">
    <property type="nucleotide sequence ID" value="NZ_BONY01000030.1"/>
</dbReference>
<dbReference type="Pfam" id="PF07729">
    <property type="entry name" value="FCD"/>
    <property type="match status" value="1"/>
</dbReference>
<dbReference type="PANTHER" id="PTHR43537:SF45">
    <property type="entry name" value="GNTR FAMILY REGULATORY PROTEIN"/>
    <property type="match status" value="1"/>
</dbReference>
<dbReference type="InterPro" id="IPR036388">
    <property type="entry name" value="WH-like_DNA-bd_sf"/>
</dbReference>